<dbReference type="Proteomes" id="UP001596395">
    <property type="component" value="Unassembled WGS sequence"/>
</dbReference>
<comment type="caution">
    <text evidence="1">The sequence shown here is derived from an EMBL/GenBank/DDBJ whole genome shotgun (WGS) entry which is preliminary data.</text>
</comment>
<gene>
    <name evidence="1" type="ORF">ACFQGB_11460</name>
</gene>
<evidence type="ECO:0000313" key="2">
    <source>
        <dbReference type="Proteomes" id="UP001596395"/>
    </source>
</evidence>
<name>A0ABD5VH28_9EURY</name>
<protein>
    <submittedName>
        <fullName evidence="1">Uncharacterized protein</fullName>
    </submittedName>
</protein>
<dbReference type="RefSeq" id="WP_336350438.1">
    <property type="nucleotide sequence ID" value="NZ_JAZAQL010000002.1"/>
</dbReference>
<evidence type="ECO:0000313" key="1">
    <source>
        <dbReference type="EMBL" id="MFC6953480.1"/>
    </source>
</evidence>
<organism evidence="1 2">
    <name type="scientific">Halorubellus litoreus</name>
    <dbReference type="NCBI Taxonomy" id="755308"/>
    <lineage>
        <taxon>Archaea</taxon>
        <taxon>Methanobacteriati</taxon>
        <taxon>Methanobacteriota</taxon>
        <taxon>Stenosarchaea group</taxon>
        <taxon>Halobacteria</taxon>
        <taxon>Halobacteriales</taxon>
        <taxon>Halorubellaceae</taxon>
        <taxon>Halorubellus</taxon>
    </lineage>
</organism>
<reference evidence="1 2" key="1">
    <citation type="journal article" date="2019" name="Int. J. Syst. Evol. Microbiol.">
        <title>The Global Catalogue of Microorganisms (GCM) 10K type strain sequencing project: providing services to taxonomists for standard genome sequencing and annotation.</title>
        <authorList>
            <consortium name="The Broad Institute Genomics Platform"/>
            <consortium name="The Broad Institute Genome Sequencing Center for Infectious Disease"/>
            <person name="Wu L."/>
            <person name="Ma J."/>
        </authorList>
    </citation>
    <scope>NUCLEOTIDE SEQUENCE [LARGE SCALE GENOMIC DNA]</scope>
    <source>
        <strain evidence="1 2">GX26</strain>
    </source>
</reference>
<accession>A0ABD5VH28</accession>
<dbReference type="EMBL" id="JBHSXN010000002">
    <property type="protein sequence ID" value="MFC6953480.1"/>
    <property type="molecule type" value="Genomic_DNA"/>
</dbReference>
<dbReference type="AlphaFoldDB" id="A0ABD5VH28"/>
<sequence>MSIVTTLLSGAVGGLVATLGAKGIWRFISRPELEFTSGVLKEGESHPEESMAWGQYRVEISNTGRSVASNCKPRIRLVGFRETTEKVPDFGPDGEELHEVTIQKRYVIDLVPTWNESESPTRIDLNRGESAQFDLFYVHSEAAPPNGSDTDIRFGDRKPLDEVEETGETWETEPIRVETSHQGDFSRPVVETNPELKKEVFDEIEWTEQSVNVTSADTKKLEGELDFVWDDVIPEVSIRQ</sequence>
<proteinExistence type="predicted"/>
<keyword evidence="2" id="KW-1185">Reference proteome</keyword>